<dbReference type="Gene3D" id="3.30.559.10">
    <property type="entry name" value="Chloramphenicol acetyltransferase-like domain"/>
    <property type="match status" value="1"/>
</dbReference>
<gene>
    <name evidence="7" type="ORF">EMPS_05862</name>
</gene>
<evidence type="ECO:0000256" key="3">
    <source>
        <dbReference type="ARBA" id="ARBA00023315"/>
    </source>
</evidence>
<dbReference type="PROSITE" id="PS00440">
    <property type="entry name" value="ACYLTRANSF_C_2"/>
    <property type="match status" value="1"/>
</dbReference>
<proteinExistence type="inferred from homology"/>
<reference evidence="7" key="2">
    <citation type="journal article" date="2022" name="Microbiol. Resour. Announc.">
        <title>Whole-Genome Sequence of Entomortierella parvispora E1425, a Mucoromycotan Fungus Associated with Burkholderiaceae-Related Endosymbiotic Bacteria.</title>
        <authorList>
            <person name="Herlambang A."/>
            <person name="Guo Y."/>
            <person name="Takashima Y."/>
            <person name="Narisawa K."/>
            <person name="Ohta H."/>
            <person name="Nishizawa T."/>
        </authorList>
    </citation>
    <scope>NUCLEOTIDE SEQUENCE</scope>
    <source>
        <strain evidence="7">E1425</strain>
    </source>
</reference>
<evidence type="ECO:0000256" key="4">
    <source>
        <dbReference type="PIRSR" id="PIRSR600542-1"/>
    </source>
</evidence>
<dbReference type="InterPro" id="IPR042231">
    <property type="entry name" value="Cho/carn_acyl_trans_2"/>
</dbReference>
<evidence type="ECO:0000313" key="7">
    <source>
        <dbReference type="EMBL" id="GJJ73504.1"/>
    </source>
</evidence>
<comment type="similarity">
    <text evidence="1 5">Belongs to the carnitine/choline acetyltransferase family.</text>
</comment>
<evidence type="ECO:0000256" key="5">
    <source>
        <dbReference type="RuleBase" id="RU003801"/>
    </source>
</evidence>
<accession>A0A9P3HB91</accession>
<dbReference type="PROSITE" id="PS00439">
    <property type="entry name" value="ACYLTRANSF_C_1"/>
    <property type="match status" value="1"/>
</dbReference>
<dbReference type="Pfam" id="PF00755">
    <property type="entry name" value="Carn_acyltransf"/>
    <property type="match status" value="1"/>
</dbReference>
<evidence type="ECO:0000256" key="1">
    <source>
        <dbReference type="ARBA" id="ARBA00005232"/>
    </source>
</evidence>
<dbReference type="Proteomes" id="UP000827284">
    <property type="component" value="Unassembled WGS sequence"/>
</dbReference>
<organism evidence="7 8">
    <name type="scientific">Entomortierella parvispora</name>
    <dbReference type="NCBI Taxonomy" id="205924"/>
    <lineage>
        <taxon>Eukaryota</taxon>
        <taxon>Fungi</taxon>
        <taxon>Fungi incertae sedis</taxon>
        <taxon>Mucoromycota</taxon>
        <taxon>Mortierellomycotina</taxon>
        <taxon>Mortierellomycetes</taxon>
        <taxon>Mortierellales</taxon>
        <taxon>Mortierellaceae</taxon>
        <taxon>Entomortierella</taxon>
    </lineage>
</organism>
<dbReference type="AlphaFoldDB" id="A0A9P3HB91"/>
<keyword evidence="3 5" id="KW-0012">Acyltransferase</keyword>
<dbReference type="OrthoDB" id="240216at2759"/>
<sequence length="652" mass="73718">MNIATPLRTTRHLASLLTGVSRPQLTAQVRRRAASAFYSSAAAQVDAHQVPEKSFQNQSRLPRLPIPSLAETAARYKRSLVPILNENDLARAEKAVDEFVKPGGLGETLQGRLHEMDRTEKHSWLETIWLNKGYLEWREPSMINVNWWAQFKDSPHFNLERTPDRGVISDVQIQRAANYASSLLNFNDLVNSQTLPPEYQRTTPLCMNQYKNQFGAYRVAEMPRDRIVTTWPTTANYITVMMRDQIFRVPVTGPNGERVSVQAIEQQLRHVVEAVNNTPEHERQAAVGVLTSENRDTWAKARQTLLGLSPLNHATLSSIDNSLFVVCLDDYSSDRDIDISHHNIFHANNAHNRWFDKSMQFIFENNGRAGINGEHTPADAVIPGRILDELVRNEKTAEPREPTHAQLASIEPLKFVVNDEIKETIKQAEVNAKKMIDNVDSCLIHFNEYGSNWLKSVKCSPDAYVQMVLQLAYYRHYGTWTPTYESASVRAFLGGRTETVRTCSVDSVAFVKGFENKHADNIEKQRLLAKAIGSHLEYMMAASAGKGVDRHLLGLRSMMQTPEEQKQALIFQDPSYIQSMYFRLSSSNMSPGDNFWGGFGPVVPEGYGINYAIGKENIKFSISSLRSCPETNSREFRESILGALRDMKKTLG</sequence>
<feature type="active site" description="Proton acceptor" evidence="4">
    <location>
        <position position="375"/>
    </location>
</feature>
<keyword evidence="2 5" id="KW-0808">Transferase</keyword>
<feature type="domain" description="Choline/carnitine acyltransferase" evidence="6">
    <location>
        <begin position="64"/>
        <end position="640"/>
    </location>
</feature>
<protein>
    <recommendedName>
        <fullName evidence="6">Choline/carnitine acyltransferase domain-containing protein</fullName>
    </recommendedName>
</protein>
<comment type="caution">
    <text evidence="7">The sequence shown here is derived from an EMBL/GenBank/DDBJ whole genome shotgun (WGS) entry which is preliminary data.</text>
</comment>
<dbReference type="SUPFAM" id="SSF52777">
    <property type="entry name" value="CoA-dependent acyltransferases"/>
    <property type="match status" value="2"/>
</dbReference>
<name>A0A9P3HB91_9FUNG</name>
<evidence type="ECO:0000259" key="6">
    <source>
        <dbReference type="Pfam" id="PF00755"/>
    </source>
</evidence>
<dbReference type="InterPro" id="IPR039551">
    <property type="entry name" value="Cho/carn_acyl_trans"/>
</dbReference>
<evidence type="ECO:0000313" key="8">
    <source>
        <dbReference type="Proteomes" id="UP000827284"/>
    </source>
</evidence>
<reference evidence="7" key="1">
    <citation type="submission" date="2021-11" db="EMBL/GenBank/DDBJ databases">
        <authorList>
            <person name="Herlambang A."/>
            <person name="Guo Y."/>
            <person name="Takashima Y."/>
            <person name="Nishizawa T."/>
        </authorList>
    </citation>
    <scope>NUCLEOTIDE SEQUENCE</scope>
    <source>
        <strain evidence="7">E1425</strain>
    </source>
</reference>
<dbReference type="InterPro" id="IPR000542">
    <property type="entry name" value="Carn_acyl_trans"/>
</dbReference>
<dbReference type="EMBL" id="BQFW01000008">
    <property type="protein sequence ID" value="GJJ73504.1"/>
    <property type="molecule type" value="Genomic_DNA"/>
</dbReference>
<dbReference type="PANTHER" id="PTHR22589">
    <property type="entry name" value="CARNITINE O-ACYLTRANSFERASE"/>
    <property type="match status" value="1"/>
</dbReference>
<dbReference type="Gene3D" id="3.30.559.70">
    <property type="entry name" value="Choline/Carnitine o-acyltransferase, domain 2"/>
    <property type="match status" value="1"/>
</dbReference>
<evidence type="ECO:0000256" key="2">
    <source>
        <dbReference type="ARBA" id="ARBA00022679"/>
    </source>
</evidence>
<dbReference type="GO" id="GO:0016746">
    <property type="term" value="F:acyltransferase activity"/>
    <property type="evidence" value="ECO:0007669"/>
    <property type="project" value="UniProtKB-KW"/>
</dbReference>
<dbReference type="PANTHER" id="PTHR22589:SF107">
    <property type="entry name" value="CHOLINE_CARNITINE ACYLTRANSFERASE DOMAIN-CONTAINING PROTEIN"/>
    <property type="match status" value="1"/>
</dbReference>
<keyword evidence="8" id="KW-1185">Reference proteome</keyword>
<dbReference type="InterPro" id="IPR023213">
    <property type="entry name" value="CAT-like_dom_sf"/>
</dbReference>